<dbReference type="Proteomes" id="UP000095287">
    <property type="component" value="Unplaced"/>
</dbReference>
<evidence type="ECO:0000313" key="3">
    <source>
        <dbReference type="WBParaSite" id="L893_g19602.t1"/>
    </source>
</evidence>
<keyword evidence="1" id="KW-0732">Signal</keyword>
<evidence type="ECO:0000313" key="2">
    <source>
        <dbReference type="Proteomes" id="UP000095287"/>
    </source>
</evidence>
<keyword evidence="2" id="KW-1185">Reference proteome</keyword>
<feature type="chain" id="PRO_5009312584" evidence="1">
    <location>
        <begin position="20"/>
        <end position="310"/>
    </location>
</feature>
<feature type="signal peptide" evidence="1">
    <location>
        <begin position="1"/>
        <end position="19"/>
    </location>
</feature>
<reference evidence="3" key="1">
    <citation type="submission" date="2016-11" db="UniProtKB">
        <authorList>
            <consortium name="WormBaseParasite"/>
        </authorList>
    </citation>
    <scope>IDENTIFICATION</scope>
</reference>
<sequence length="310" mass="35744">MIVLLSLICILGLPAEVHSVFYIYPRTDNALLEQAQNLGEAAKVNYFKSVIGMHDASERRTKYLDGLERCNNIGTDQTLRMEHRARTESRYEDAKLLEKMGLKEFTAKFMTVPVAFMYEIAHMACSKHEQQLQCGSVFEGDEITRNRIADLKTIGNHKMMFEKECVNPSYVPETYPCIGSNVAQWSRSCRMLMEDYYTTREAVNAKISSIYETSLNTVKKLKTRQRSAMKEFVFHNAMRMIAKLEGEKCGKFKMMRSCVLPALERQCGHESMMALHTSISLGYLRTERRERLQLDFDTFGYPQDPRCEGL</sequence>
<accession>A0A1I7YTJ8</accession>
<name>A0A1I7YTJ8_9BILA</name>
<dbReference type="WBParaSite" id="L893_g19602.t1">
    <property type="protein sequence ID" value="L893_g19602.t1"/>
    <property type="gene ID" value="L893_g19602"/>
</dbReference>
<proteinExistence type="predicted"/>
<dbReference type="AlphaFoldDB" id="A0A1I7YTJ8"/>
<organism evidence="2 3">
    <name type="scientific">Steinernema glaseri</name>
    <dbReference type="NCBI Taxonomy" id="37863"/>
    <lineage>
        <taxon>Eukaryota</taxon>
        <taxon>Metazoa</taxon>
        <taxon>Ecdysozoa</taxon>
        <taxon>Nematoda</taxon>
        <taxon>Chromadorea</taxon>
        <taxon>Rhabditida</taxon>
        <taxon>Tylenchina</taxon>
        <taxon>Panagrolaimomorpha</taxon>
        <taxon>Strongyloidoidea</taxon>
        <taxon>Steinernematidae</taxon>
        <taxon>Steinernema</taxon>
    </lineage>
</organism>
<protein>
    <submittedName>
        <fullName evidence="3">Venom protein</fullName>
    </submittedName>
</protein>
<evidence type="ECO:0000256" key="1">
    <source>
        <dbReference type="SAM" id="SignalP"/>
    </source>
</evidence>